<dbReference type="EMBL" id="CP001758">
    <property type="protein sequence ID" value="ADG40373.1"/>
    <property type="molecule type" value="Genomic_DNA"/>
</dbReference>
<dbReference type="OrthoDB" id="9806864at2"/>
<dbReference type="eggNOG" id="COG1846">
    <property type="taxonomic scope" value="Bacteria"/>
</dbReference>
<feature type="domain" description="HTH marR-type" evidence="4">
    <location>
        <begin position="8"/>
        <end position="146"/>
    </location>
</feature>
<name>D5T274_LEUKI</name>
<evidence type="ECO:0000313" key="5">
    <source>
        <dbReference type="EMBL" id="ADG40373.1"/>
    </source>
</evidence>
<dbReference type="PANTHER" id="PTHR42756:SF1">
    <property type="entry name" value="TRANSCRIPTIONAL REPRESSOR OF EMRAB OPERON"/>
    <property type="match status" value="1"/>
</dbReference>
<gene>
    <name evidence="5" type="ordered locus">LKI_04155</name>
</gene>
<protein>
    <recommendedName>
        <fullName evidence="4">HTH marR-type domain-containing protein</fullName>
    </recommendedName>
</protein>
<dbReference type="PROSITE" id="PS50995">
    <property type="entry name" value="HTH_MARR_2"/>
    <property type="match status" value="1"/>
</dbReference>
<evidence type="ECO:0000256" key="2">
    <source>
        <dbReference type="ARBA" id="ARBA00023125"/>
    </source>
</evidence>
<dbReference type="InterPro" id="IPR000835">
    <property type="entry name" value="HTH_MarR-typ"/>
</dbReference>
<dbReference type="SUPFAM" id="SSF46785">
    <property type="entry name" value="Winged helix' DNA-binding domain"/>
    <property type="match status" value="1"/>
</dbReference>
<dbReference type="Proteomes" id="UP000002362">
    <property type="component" value="Chromosome"/>
</dbReference>
<dbReference type="SMART" id="SM00347">
    <property type="entry name" value="HTH_MARR"/>
    <property type="match status" value="1"/>
</dbReference>
<dbReference type="STRING" id="762051.LKI_04155"/>
<dbReference type="Gene3D" id="1.10.10.10">
    <property type="entry name" value="Winged helix-like DNA-binding domain superfamily/Winged helix DNA-binding domain"/>
    <property type="match status" value="1"/>
</dbReference>
<keyword evidence="3" id="KW-0804">Transcription</keyword>
<dbReference type="PATRIC" id="fig|762051.18.peg.839"/>
<dbReference type="KEGG" id="lki:LKI_04155"/>
<reference evidence="5 6" key="1">
    <citation type="journal article" date="2010" name="J. Bacteriol.">
        <title>Complete genome sequence analysis of Leuconostoc kimchii IMSNU 11154.</title>
        <authorList>
            <person name="Oh H.M."/>
            <person name="Cho Y.J."/>
            <person name="Kim B.K."/>
            <person name="Roe J.H."/>
            <person name="Kang S.O."/>
            <person name="Nahm B.H."/>
            <person name="Jeong G."/>
            <person name="Han H.U."/>
            <person name="Chun J."/>
        </authorList>
    </citation>
    <scope>NUCLEOTIDE SEQUENCE [LARGE SCALE GENOMIC DNA]</scope>
    <source>
        <strain evidence="6">IMSNU 11154 / KCTC 2386 / IH25</strain>
    </source>
</reference>
<dbReference type="PANTHER" id="PTHR42756">
    <property type="entry name" value="TRANSCRIPTIONAL REGULATOR, MARR"/>
    <property type="match status" value="1"/>
</dbReference>
<dbReference type="RefSeq" id="WP_013102969.1">
    <property type="nucleotide sequence ID" value="NC_014136.1"/>
</dbReference>
<keyword evidence="1" id="KW-0805">Transcription regulation</keyword>
<dbReference type="GO" id="GO:0003677">
    <property type="term" value="F:DNA binding"/>
    <property type="evidence" value="ECO:0007669"/>
    <property type="project" value="UniProtKB-KW"/>
</dbReference>
<evidence type="ECO:0000256" key="3">
    <source>
        <dbReference type="ARBA" id="ARBA00023163"/>
    </source>
</evidence>
<evidence type="ECO:0000259" key="4">
    <source>
        <dbReference type="PROSITE" id="PS50995"/>
    </source>
</evidence>
<dbReference type="InterPro" id="IPR036388">
    <property type="entry name" value="WH-like_DNA-bd_sf"/>
</dbReference>
<organism evidence="5 6">
    <name type="scientific">Leuconostoc kimchii (strain IMSNU 11154 / KCTC 2386 / IH25)</name>
    <dbReference type="NCBI Taxonomy" id="762051"/>
    <lineage>
        <taxon>Bacteria</taxon>
        <taxon>Bacillati</taxon>
        <taxon>Bacillota</taxon>
        <taxon>Bacilli</taxon>
        <taxon>Lactobacillales</taxon>
        <taxon>Lactobacillaceae</taxon>
        <taxon>Leuconostoc</taxon>
    </lineage>
</organism>
<dbReference type="AlphaFoldDB" id="D5T274"/>
<keyword evidence="2" id="KW-0238">DNA-binding</keyword>
<sequence length="151" mass="17581">MATDKHLYDELCLSVYNTNRYFHRLYAQVLEPYDLSYLQYMSLLIIDRRGAVNMMDIGTELELSSNTLTPVIDKLVQKGWLSKIQSKQDKRVKLLSIIVDKKQLFQKILNEVDAIRAVLLKRSNRPLSDVLEDNQALNLVLQQIIAEKEEK</sequence>
<dbReference type="HOGENOM" id="CLU_083287_3_2_9"/>
<evidence type="ECO:0000256" key="1">
    <source>
        <dbReference type="ARBA" id="ARBA00023015"/>
    </source>
</evidence>
<evidence type="ECO:0000313" key="6">
    <source>
        <dbReference type="Proteomes" id="UP000002362"/>
    </source>
</evidence>
<dbReference type="GO" id="GO:0003700">
    <property type="term" value="F:DNA-binding transcription factor activity"/>
    <property type="evidence" value="ECO:0007669"/>
    <property type="project" value="InterPro"/>
</dbReference>
<dbReference type="Pfam" id="PF01047">
    <property type="entry name" value="MarR"/>
    <property type="match status" value="1"/>
</dbReference>
<proteinExistence type="predicted"/>
<accession>D5T274</accession>
<dbReference type="InterPro" id="IPR036390">
    <property type="entry name" value="WH_DNA-bd_sf"/>
</dbReference>